<dbReference type="SUPFAM" id="SSF53335">
    <property type="entry name" value="S-adenosyl-L-methionine-dependent methyltransferases"/>
    <property type="match status" value="1"/>
</dbReference>
<dbReference type="CDD" id="cd02440">
    <property type="entry name" value="AdoMet_MTases"/>
    <property type="match status" value="1"/>
</dbReference>
<comment type="caution">
    <text evidence="2">The sequence shown here is derived from an EMBL/GenBank/DDBJ whole genome shotgun (WGS) entry which is preliminary data.</text>
</comment>
<dbReference type="GO" id="GO:0008168">
    <property type="term" value="F:methyltransferase activity"/>
    <property type="evidence" value="ECO:0007669"/>
    <property type="project" value="UniProtKB-KW"/>
</dbReference>
<evidence type="ECO:0000259" key="1">
    <source>
        <dbReference type="Pfam" id="PF13649"/>
    </source>
</evidence>
<name>A0A397WBY1_9GLOM</name>
<dbReference type="Gene3D" id="3.40.50.150">
    <property type="entry name" value="Vaccinia Virus protein VP39"/>
    <property type="match status" value="1"/>
</dbReference>
<proteinExistence type="predicted"/>
<reference evidence="2 3" key="1">
    <citation type="submission" date="2018-06" db="EMBL/GenBank/DDBJ databases">
        <title>Comparative genomics reveals the genomic features of Rhizophagus irregularis, R. cerebriforme, R. diaphanum and Gigaspora rosea, and their symbiotic lifestyle signature.</title>
        <authorList>
            <person name="Morin E."/>
            <person name="San Clemente H."/>
            <person name="Chen E.C.H."/>
            <person name="De La Providencia I."/>
            <person name="Hainaut M."/>
            <person name="Kuo A."/>
            <person name="Kohler A."/>
            <person name="Murat C."/>
            <person name="Tang N."/>
            <person name="Roy S."/>
            <person name="Loubradou J."/>
            <person name="Henrissat B."/>
            <person name="Grigoriev I.V."/>
            <person name="Corradi N."/>
            <person name="Roux C."/>
            <person name="Martin F.M."/>
        </authorList>
    </citation>
    <scope>NUCLEOTIDE SEQUENCE [LARGE SCALE GENOMIC DNA]</scope>
    <source>
        <strain evidence="2 3">DAOM 194757</strain>
    </source>
</reference>
<protein>
    <submittedName>
        <fullName evidence="2">S-adenosyl-L-methionine-dependent methyltransferase</fullName>
    </submittedName>
</protein>
<organism evidence="2 3">
    <name type="scientific">Gigaspora rosea</name>
    <dbReference type="NCBI Taxonomy" id="44941"/>
    <lineage>
        <taxon>Eukaryota</taxon>
        <taxon>Fungi</taxon>
        <taxon>Fungi incertae sedis</taxon>
        <taxon>Mucoromycota</taxon>
        <taxon>Glomeromycotina</taxon>
        <taxon>Glomeromycetes</taxon>
        <taxon>Diversisporales</taxon>
        <taxon>Gigasporaceae</taxon>
        <taxon>Gigaspora</taxon>
    </lineage>
</organism>
<sequence>MGNIKSKKLNDYTFSKTLTEHEIDSYQVLHDVLRTIWNGNFMSPITPLLKSSGAKVLDVACGPGNWACEMSSDYQNSTFIGIETVQMFPIQKPNNVEFKLHEDFNTKFPFEDNSFDFIHMRFCWFYFTFDQWRTTIIKELVRLLKPGGWLEFVEITPDGENLGPVTTDFIEDLKARAQSRHLDPMIPYNLSSILKSTSNLSTKVYHEFRKIPCGSWGGNVGLHHEQAVKGLIIKSIEHLPQKTAQKMIDQILYEFKDLRTYSYCHRIYVQKLEL</sequence>
<evidence type="ECO:0000313" key="2">
    <source>
        <dbReference type="EMBL" id="RIB29466.1"/>
    </source>
</evidence>
<dbReference type="AlphaFoldDB" id="A0A397WBY1"/>
<dbReference type="PANTHER" id="PTHR43591:SF24">
    <property type="entry name" value="2-METHOXY-6-POLYPRENYL-1,4-BENZOQUINOL METHYLASE, MITOCHONDRIAL"/>
    <property type="match status" value="1"/>
</dbReference>
<feature type="domain" description="Methyltransferase" evidence="1">
    <location>
        <begin position="56"/>
        <end position="148"/>
    </location>
</feature>
<dbReference type="Pfam" id="PF13649">
    <property type="entry name" value="Methyltransf_25"/>
    <property type="match status" value="1"/>
</dbReference>
<gene>
    <name evidence="2" type="ORF">C2G38_2155202</name>
</gene>
<accession>A0A397WBY1</accession>
<dbReference type="PANTHER" id="PTHR43591">
    <property type="entry name" value="METHYLTRANSFERASE"/>
    <property type="match status" value="1"/>
</dbReference>
<dbReference type="GO" id="GO:0032259">
    <property type="term" value="P:methylation"/>
    <property type="evidence" value="ECO:0007669"/>
    <property type="project" value="UniProtKB-KW"/>
</dbReference>
<dbReference type="EMBL" id="QKWP01000037">
    <property type="protein sequence ID" value="RIB29466.1"/>
    <property type="molecule type" value="Genomic_DNA"/>
</dbReference>
<dbReference type="OrthoDB" id="2013972at2759"/>
<keyword evidence="2" id="KW-0489">Methyltransferase</keyword>
<dbReference type="InterPro" id="IPR041698">
    <property type="entry name" value="Methyltransf_25"/>
</dbReference>
<keyword evidence="3" id="KW-1185">Reference proteome</keyword>
<dbReference type="InterPro" id="IPR029063">
    <property type="entry name" value="SAM-dependent_MTases_sf"/>
</dbReference>
<keyword evidence="2" id="KW-0808">Transferase</keyword>
<dbReference type="Proteomes" id="UP000266673">
    <property type="component" value="Unassembled WGS sequence"/>
</dbReference>
<evidence type="ECO:0000313" key="3">
    <source>
        <dbReference type="Proteomes" id="UP000266673"/>
    </source>
</evidence>